<feature type="transmembrane region" description="Helical" evidence="2">
    <location>
        <begin position="143"/>
        <end position="162"/>
    </location>
</feature>
<evidence type="ECO:0000313" key="4">
    <source>
        <dbReference type="Proteomes" id="UP001597326"/>
    </source>
</evidence>
<gene>
    <name evidence="3" type="ORF">ACFSCS_14665</name>
</gene>
<name>A0ABW4RZE9_9ACTN</name>
<feature type="transmembrane region" description="Helical" evidence="2">
    <location>
        <begin position="114"/>
        <end position="136"/>
    </location>
</feature>
<evidence type="ECO:0000256" key="2">
    <source>
        <dbReference type="SAM" id="Phobius"/>
    </source>
</evidence>
<sequence>MAPQEETPVSVTVQPSAPVPPMSLPAHAGSAASPGILASESYAPRPRLSGDRLRRLVRRPVVRGMAFYLLLFVLLGLLAAVVWHSAVRLPVYHVGAEGRTATTERGLTRYFSTDAWFCLLGAVVGLVAGTLAWRWFRRIGWPVVPLALMASLVACLVCWRVGTALGPDDFASRIAAAQPGDDVPIDFRLRSLAALLVWPFFATIPVLLFSSLGRDEDDPAHRRHPAPTTVAASTPVPAPVEDDVVVRQTRGA</sequence>
<protein>
    <recommendedName>
        <fullName evidence="5">DUF2567 domain-containing protein</fullName>
    </recommendedName>
</protein>
<organism evidence="3 4">
    <name type="scientific">Luteococcus peritonei</name>
    <dbReference type="NCBI Taxonomy" id="88874"/>
    <lineage>
        <taxon>Bacteria</taxon>
        <taxon>Bacillati</taxon>
        <taxon>Actinomycetota</taxon>
        <taxon>Actinomycetes</taxon>
        <taxon>Propionibacteriales</taxon>
        <taxon>Propionibacteriaceae</taxon>
        <taxon>Luteococcus</taxon>
    </lineage>
</organism>
<keyword evidence="2" id="KW-1133">Transmembrane helix</keyword>
<keyword evidence="2" id="KW-0812">Transmembrane</keyword>
<dbReference type="RefSeq" id="WP_343875794.1">
    <property type="nucleotide sequence ID" value="NZ_BAAAIX010000034.1"/>
</dbReference>
<keyword evidence="4" id="KW-1185">Reference proteome</keyword>
<comment type="caution">
    <text evidence="3">The sequence shown here is derived from an EMBL/GenBank/DDBJ whole genome shotgun (WGS) entry which is preliminary data.</text>
</comment>
<keyword evidence="2" id="KW-0472">Membrane</keyword>
<feature type="region of interest" description="Disordered" evidence="1">
    <location>
        <begin position="218"/>
        <end position="252"/>
    </location>
</feature>
<dbReference type="EMBL" id="JBHUFZ010000033">
    <property type="protein sequence ID" value="MFD1891414.1"/>
    <property type="molecule type" value="Genomic_DNA"/>
</dbReference>
<reference evidence="4" key="1">
    <citation type="journal article" date="2019" name="Int. J. Syst. Evol. Microbiol.">
        <title>The Global Catalogue of Microorganisms (GCM) 10K type strain sequencing project: providing services to taxonomists for standard genome sequencing and annotation.</title>
        <authorList>
            <consortium name="The Broad Institute Genomics Platform"/>
            <consortium name="The Broad Institute Genome Sequencing Center for Infectious Disease"/>
            <person name="Wu L."/>
            <person name="Ma J."/>
        </authorList>
    </citation>
    <scope>NUCLEOTIDE SEQUENCE [LARGE SCALE GENOMIC DNA]</scope>
    <source>
        <strain evidence="4">CAIM 431</strain>
    </source>
</reference>
<evidence type="ECO:0000256" key="1">
    <source>
        <dbReference type="SAM" id="MobiDB-lite"/>
    </source>
</evidence>
<evidence type="ECO:0000313" key="3">
    <source>
        <dbReference type="EMBL" id="MFD1891414.1"/>
    </source>
</evidence>
<proteinExistence type="predicted"/>
<evidence type="ECO:0008006" key="5">
    <source>
        <dbReference type="Google" id="ProtNLM"/>
    </source>
</evidence>
<feature type="transmembrane region" description="Helical" evidence="2">
    <location>
        <begin position="61"/>
        <end position="83"/>
    </location>
</feature>
<accession>A0ABW4RZE9</accession>
<dbReference type="Proteomes" id="UP001597326">
    <property type="component" value="Unassembled WGS sequence"/>
</dbReference>
<feature type="transmembrane region" description="Helical" evidence="2">
    <location>
        <begin position="192"/>
        <end position="213"/>
    </location>
</feature>